<dbReference type="NCBIfam" id="NF004954">
    <property type="entry name" value="PRK06299.1-4"/>
    <property type="match status" value="1"/>
</dbReference>
<accession>A0A7X6I6D0</accession>
<dbReference type="CDD" id="cd05689">
    <property type="entry name" value="S1_RPS1_repeat_ec4"/>
    <property type="match status" value="1"/>
</dbReference>
<dbReference type="PANTHER" id="PTHR10724">
    <property type="entry name" value="30S RIBOSOMAL PROTEIN S1"/>
    <property type="match status" value="1"/>
</dbReference>
<dbReference type="Gene3D" id="2.40.50.140">
    <property type="entry name" value="Nucleic acid-binding proteins"/>
    <property type="match status" value="6"/>
</dbReference>
<evidence type="ECO:0000256" key="7">
    <source>
        <dbReference type="ARBA" id="ARBA00035517"/>
    </source>
</evidence>
<comment type="caution">
    <text evidence="9">The sequence shown here is derived from an EMBL/GenBank/DDBJ whole genome shotgun (WGS) entry which is preliminary data.</text>
</comment>
<keyword evidence="2" id="KW-0677">Repeat</keyword>
<dbReference type="NCBIfam" id="TIGR00717">
    <property type="entry name" value="rpsA"/>
    <property type="match status" value="1"/>
</dbReference>
<dbReference type="GO" id="GO:0003735">
    <property type="term" value="F:structural constituent of ribosome"/>
    <property type="evidence" value="ECO:0007669"/>
    <property type="project" value="InterPro"/>
</dbReference>
<dbReference type="FunFam" id="2.40.50.140:FF:000011">
    <property type="entry name" value="30S ribosomal protein S1"/>
    <property type="match status" value="1"/>
</dbReference>
<dbReference type="SUPFAM" id="SSF50249">
    <property type="entry name" value="Nucleic acid-binding proteins"/>
    <property type="match status" value="6"/>
</dbReference>
<dbReference type="PRINTS" id="PR00681">
    <property type="entry name" value="RIBOSOMALS1"/>
</dbReference>
<evidence type="ECO:0000313" key="9">
    <source>
        <dbReference type="EMBL" id="NKE65964.1"/>
    </source>
</evidence>
<feature type="domain" description="S1 motif" evidence="8">
    <location>
        <begin position="364"/>
        <end position="434"/>
    </location>
</feature>
<dbReference type="CDD" id="cd05687">
    <property type="entry name" value="S1_RPS1_repeat_ec1_hs1"/>
    <property type="match status" value="1"/>
</dbReference>
<feature type="domain" description="S1 motif" evidence="8">
    <location>
        <begin position="192"/>
        <end position="260"/>
    </location>
</feature>
<dbReference type="FunFam" id="2.40.50.140:FF:000021">
    <property type="entry name" value="30S ribosomal protein S1"/>
    <property type="match status" value="1"/>
</dbReference>
<comment type="similarity">
    <text evidence="1">Belongs to the bacterial ribosomal protein bS1 family.</text>
</comment>
<keyword evidence="3" id="KW-0694">RNA-binding</keyword>
<dbReference type="GO" id="GO:0006412">
    <property type="term" value="P:translation"/>
    <property type="evidence" value="ECO:0007669"/>
    <property type="project" value="InterPro"/>
</dbReference>
<dbReference type="InterPro" id="IPR035104">
    <property type="entry name" value="Ribosomal_protein_S1-like"/>
</dbReference>
<reference evidence="9 10" key="1">
    <citation type="journal article" date="2020" name="Nature">
        <title>Bacterial chemolithoautotrophy via manganese oxidation.</title>
        <authorList>
            <person name="Yu H."/>
            <person name="Leadbetter J.R."/>
        </authorList>
    </citation>
    <scope>NUCLEOTIDE SEQUENCE [LARGE SCALE GENOMIC DNA]</scope>
    <source>
        <strain evidence="9 10">RBP-1</strain>
    </source>
</reference>
<dbReference type="GO" id="GO:0003729">
    <property type="term" value="F:mRNA binding"/>
    <property type="evidence" value="ECO:0007669"/>
    <property type="project" value="TreeGrafter"/>
</dbReference>
<dbReference type="InterPro" id="IPR012340">
    <property type="entry name" value="NA-bd_OB-fold"/>
</dbReference>
<organism evidence="9 10">
    <name type="scientific">Ramlibacter lithotrophicus</name>
    <dbReference type="NCBI Taxonomy" id="2606681"/>
    <lineage>
        <taxon>Bacteria</taxon>
        <taxon>Pseudomonadati</taxon>
        <taxon>Pseudomonadota</taxon>
        <taxon>Betaproteobacteria</taxon>
        <taxon>Burkholderiales</taxon>
        <taxon>Comamonadaceae</taxon>
        <taxon>Ramlibacter</taxon>
    </lineage>
</organism>
<gene>
    <name evidence="9" type="ORF">RAMLITH_09045</name>
</gene>
<evidence type="ECO:0000256" key="6">
    <source>
        <dbReference type="ARBA" id="ARBA00035293"/>
    </source>
</evidence>
<dbReference type="PROSITE" id="PS50126">
    <property type="entry name" value="S1"/>
    <property type="match status" value="6"/>
</dbReference>
<dbReference type="PANTHER" id="PTHR10724:SF7">
    <property type="entry name" value="SMALL RIBOSOMAL SUBUNIT PROTEIN BS1C"/>
    <property type="match status" value="1"/>
</dbReference>
<feature type="domain" description="S1 motif" evidence="8">
    <location>
        <begin position="277"/>
        <end position="347"/>
    </location>
</feature>
<dbReference type="EMBL" id="VTOX01000002">
    <property type="protein sequence ID" value="NKE65964.1"/>
    <property type="molecule type" value="Genomic_DNA"/>
</dbReference>
<keyword evidence="4 9" id="KW-0689">Ribosomal protein</keyword>
<evidence type="ECO:0000256" key="1">
    <source>
        <dbReference type="ARBA" id="ARBA00006767"/>
    </source>
</evidence>
<name>A0A7X6I6D0_9BURK</name>
<sequence length="562" mass="62086">MSESFADLFEESLQRAEMRAGEVITAEVVRIEHNFVVVNAGLKSEAYVPIDEFKNDKGEIEVQVGDFVSVAIDAIENGYGDTILSRDKAKRLASWMALEKALESGEFVTGTTSGKVKGGLTVLVNGIRAFLPGSLIDTRPIKDLTPYENKTLEFKVIKLDRKRNNVVLSRRAVVEASMGEERAKLMETLKEGSIVRGVVKNITEYGAFVDLGGIDGLLHITDMAWRRVRHPSEVVQAGQEITAKILKFDTEKNRVSLGLKQMGDDPWMGVSRRYPTGTRMFGKVTNIADYGAFVELEPGIEGLVHVSEMDWTNKNVAPSKIVSLGDEVEVMVLEIDEDKRRISLGMKQCKPNPWQEFAQNTKRGDRVKGPIKSITDFGVFVGLAAGIDGLVHLSDLSWNEPGEAAVRNYKKGQEVEAVVLAVDVDRERISLGIKQLDQDPFTTFVSIHDRGSAVSGKVKTVDPRGAEIDLGQDIVGYLRASEISRDRVEDARNVLKEGDEVNAVVVNIDRKTRNIQLSVKQKDMLDEQGAMQNLQQQSSREQAGTTSLGALLRAKLDNADKQ</sequence>
<dbReference type="InterPro" id="IPR000110">
    <property type="entry name" value="Ribosomal_bS1"/>
</dbReference>
<evidence type="ECO:0000256" key="2">
    <source>
        <dbReference type="ARBA" id="ARBA00022737"/>
    </source>
</evidence>
<feature type="domain" description="S1 motif" evidence="8">
    <location>
        <begin position="21"/>
        <end position="87"/>
    </location>
</feature>
<evidence type="ECO:0000256" key="3">
    <source>
        <dbReference type="ARBA" id="ARBA00022884"/>
    </source>
</evidence>
<evidence type="ECO:0000259" key="8">
    <source>
        <dbReference type="PROSITE" id="PS50126"/>
    </source>
</evidence>
<keyword evidence="5" id="KW-0687">Ribonucleoprotein</keyword>
<dbReference type="FunFam" id="2.40.50.140:FF:000016">
    <property type="entry name" value="30S ribosomal protein S1"/>
    <property type="match status" value="1"/>
</dbReference>
<dbReference type="CDD" id="cd05688">
    <property type="entry name" value="S1_RPS1_repeat_ec3"/>
    <property type="match status" value="1"/>
</dbReference>
<dbReference type="SMART" id="SM00316">
    <property type="entry name" value="S1"/>
    <property type="match status" value="6"/>
</dbReference>
<feature type="domain" description="S1 motif" evidence="8">
    <location>
        <begin position="105"/>
        <end position="171"/>
    </location>
</feature>
<evidence type="ECO:0000313" key="10">
    <source>
        <dbReference type="Proteomes" id="UP000521868"/>
    </source>
</evidence>
<dbReference type="Proteomes" id="UP000521868">
    <property type="component" value="Unassembled WGS sequence"/>
</dbReference>
<feature type="domain" description="S1 motif" evidence="8">
    <location>
        <begin position="451"/>
        <end position="520"/>
    </location>
</feature>
<protein>
    <recommendedName>
        <fullName evidence="6">Small ribosomal subunit protein bS1</fullName>
    </recommendedName>
    <alternativeName>
        <fullName evidence="7">30S ribosomal protein S1</fullName>
    </alternativeName>
</protein>
<keyword evidence="10" id="KW-1185">Reference proteome</keyword>
<evidence type="ECO:0000256" key="4">
    <source>
        <dbReference type="ARBA" id="ARBA00022980"/>
    </source>
</evidence>
<dbReference type="NCBIfam" id="NF004952">
    <property type="entry name" value="PRK06299.1-2"/>
    <property type="match status" value="1"/>
</dbReference>
<dbReference type="CDD" id="cd04465">
    <property type="entry name" value="S1_RPS1_repeat_ec2_hs2"/>
    <property type="match status" value="1"/>
</dbReference>
<dbReference type="AlphaFoldDB" id="A0A7X6I6D0"/>
<dbReference type="Pfam" id="PF00575">
    <property type="entry name" value="S1"/>
    <property type="match status" value="6"/>
</dbReference>
<proteinExistence type="inferred from homology"/>
<dbReference type="InterPro" id="IPR050437">
    <property type="entry name" value="Ribos_protein_bS1-like"/>
</dbReference>
<dbReference type="InterPro" id="IPR003029">
    <property type="entry name" value="S1_domain"/>
</dbReference>
<dbReference type="GO" id="GO:0022627">
    <property type="term" value="C:cytosolic small ribosomal subunit"/>
    <property type="evidence" value="ECO:0007669"/>
    <property type="project" value="TreeGrafter"/>
</dbReference>
<evidence type="ECO:0000256" key="5">
    <source>
        <dbReference type="ARBA" id="ARBA00023274"/>
    </source>
</evidence>
<dbReference type="FunFam" id="2.40.50.140:FF:000018">
    <property type="entry name" value="30S ribosomal protein S1"/>
    <property type="match status" value="1"/>
</dbReference>
<dbReference type="CDD" id="cd05691">
    <property type="entry name" value="S1_RPS1_repeat_ec6"/>
    <property type="match status" value="1"/>
</dbReference>